<gene>
    <name evidence="6" type="ORF">D4739_06755</name>
</gene>
<dbReference type="EMBL" id="QYRP01000002">
    <property type="protein sequence ID" value="RJS45954.1"/>
    <property type="molecule type" value="Genomic_DNA"/>
</dbReference>
<sequence length="132" mass="14275">MSENPYAVHPNPNAPLTPEQERTWAVGTHVITGAATVLSVGTLGFVAALVVYLMYKDRGPFVRRAAANSMNIQLNGLLWYVGVVIVGVLTLGIGFVLWPVVAVVMVALHVIAAVKNSQGQWYDPPFTIRFVS</sequence>
<protein>
    <submittedName>
        <fullName evidence="6">DUF4870 domain-containing protein</fullName>
    </submittedName>
</protein>
<keyword evidence="2 5" id="KW-0812">Transmembrane</keyword>
<evidence type="ECO:0000313" key="7">
    <source>
        <dbReference type="Proteomes" id="UP000276542"/>
    </source>
</evidence>
<dbReference type="InterPro" id="IPR019109">
    <property type="entry name" value="MamF_MmsF"/>
</dbReference>
<keyword evidence="3 5" id="KW-1133">Transmembrane helix</keyword>
<organism evidence="6 7">
    <name type="scientific">Nocardioides cavernaquae</name>
    <dbReference type="NCBI Taxonomy" id="2321396"/>
    <lineage>
        <taxon>Bacteria</taxon>
        <taxon>Bacillati</taxon>
        <taxon>Actinomycetota</taxon>
        <taxon>Actinomycetes</taxon>
        <taxon>Propionibacteriales</taxon>
        <taxon>Nocardioidaceae</taxon>
        <taxon>Nocardioides</taxon>
    </lineage>
</organism>
<evidence type="ECO:0000256" key="2">
    <source>
        <dbReference type="ARBA" id="ARBA00022692"/>
    </source>
</evidence>
<evidence type="ECO:0000256" key="4">
    <source>
        <dbReference type="ARBA" id="ARBA00023136"/>
    </source>
</evidence>
<dbReference type="Proteomes" id="UP000276542">
    <property type="component" value="Unassembled WGS sequence"/>
</dbReference>
<keyword evidence="7" id="KW-1185">Reference proteome</keyword>
<dbReference type="AlphaFoldDB" id="A0A3A5HD70"/>
<dbReference type="RefSeq" id="WP_120059854.1">
    <property type="nucleotide sequence ID" value="NZ_QYRP01000002.1"/>
</dbReference>
<evidence type="ECO:0000256" key="1">
    <source>
        <dbReference type="ARBA" id="ARBA00004141"/>
    </source>
</evidence>
<feature type="transmembrane region" description="Helical" evidence="5">
    <location>
        <begin position="76"/>
        <end position="98"/>
    </location>
</feature>
<feature type="transmembrane region" description="Helical" evidence="5">
    <location>
        <begin position="30"/>
        <end position="55"/>
    </location>
</feature>
<evidence type="ECO:0000256" key="3">
    <source>
        <dbReference type="ARBA" id="ARBA00022989"/>
    </source>
</evidence>
<comment type="caution">
    <text evidence="6">The sequence shown here is derived from an EMBL/GenBank/DDBJ whole genome shotgun (WGS) entry which is preliminary data.</text>
</comment>
<proteinExistence type="predicted"/>
<name>A0A3A5HD70_9ACTN</name>
<evidence type="ECO:0000256" key="5">
    <source>
        <dbReference type="SAM" id="Phobius"/>
    </source>
</evidence>
<accession>A0A3A5HD70</accession>
<comment type="subcellular location">
    <subcellularLocation>
        <location evidence="1">Membrane</location>
        <topology evidence="1">Multi-pass membrane protein</topology>
    </subcellularLocation>
</comment>
<dbReference type="OrthoDB" id="9808930at2"/>
<keyword evidence="4 5" id="KW-0472">Membrane</keyword>
<dbReference type="Pfam" id="PF09685">
    <property type="entry name" value="MamF_MmsF"/>
    <property type="match status" value="1"/>
</dbReference>
<reference evidence="7" key="1">
    <citation type="submission" date="2018-09" db="EMBL/GenBank/DDBJ databases">
        <authorList>
            <person name="Zhu H."/>
        </authorList>
    </citation>
    <scope>NUCLEOTIDE SEQUENCE [LARGE SCALE GENOMIC DNA]</scope>
    <source>
        <strain evidence="7">K1W22B-1</strain>
    </source>
</reference>
<evidence type="ECO:0000313" key="6">
    <source>
        <dbReference type="EMBL" id="RJS45954.1"/>
    </source>
</evidence>